<evidence type="ECO:0000313" key="2">
    <source>
        <dbReference type="Proteomes" id="UP000445000"/>
    </source>
</evidence>
<name>A0A829YBX4_9GAMM</name>
<dbReference type="Proteomes" id="UP000445000">
    <property type="component" value="Unassembled WGS sequence"/>
</dbReference>
<proteinExistence type="predicted"/>
<dbReference type="InterPro" id="IPR006311">
    <property type="entry name" value="TAT_signal"/>
</dbReference>
<dbReference type="RefSeq" id="WP_161812617.1">
    <property type="nucleotide sequence ID" value="NZ_BLJN01000003.1"/>
</dbReference>
<organism evidence="1 2">
    <name type="scientific">Steroidobacter agaridevorans</name>
    <dbReference type="NCBI Taxonomy" id="2695856"/>
    <lineage>
        <taxon>Bacteria</taxon>
        <taxon>Pseudomonadati</taxon>
        <taxon>Pseudomonadota</taxon>
        <taxon>Gammaproteobacteria</taxon>
        <taxon>Steroidobacterales</taxon>
        <taxon>Steroidobacteraceae</taxon>
        <taxon>Steroidobacter</taxon>
    </lineage>
</organism>
<dbReference type="PROSITE" id="PS51318">
    <property type="entry name" value="TAT"/>
    <property type="match status" value="1"/>
</dbReference>
<dbReference type="PANTHER" id="PTHR33361:SF2">
    <property type="entry name" value="DUF885 DOMAIN-CONTAINING PROTEIN"/>
    <property type="match status" value="1"/>
</dbReference>
<evidence type="ECO:0000313" key="1">
    <source>
        <dbReference type="EMBL" id="GFE80894.1"/>
    </source>
</evidence>
<accession>A0A829YBX4</accession>
<sequence>MTASRRDFLVGTGAALALANLPATVRANSPTGADKAAEALLAELAEEIMVDYPESATGLGIDTGPRAPLKAKLTDRSAEGQRAIAQRVAKRLQRLKAIDTSNLSDATRIDVDVMRTSHEFASEGFAFPYGDVATLNQNWSYRNAPYVCAQNTGAFLEIPSLLDTRHTIATPADADAYLSRLEAYAGQIEGETGRLHAAAAQGVIAPDFLLDKTLNQLRMASGGNVAEWSLVTSLANRTKTMKGDYAAKAAKIAKDKIAPALQRQLTELEEHRKKATSDAGVWKLPRGDEYYAWALSAATTTRMTPDQIHELGQQELRALQSEMDVILKAQGMTQGTVGERMTALGKQERFLFPDNDQGREQIMALLHDRVADIRKRLPRAFATLVPGNLEITRMAPEVEPGAPGAYGGAGTIDGKVPGKFWINLHTTKLWTTYALPTLTYHESIPGHVWQGEYTFKLPLFRSLLAFNAFAEGWALYAEQLAGELGVYDNDPFGRLGYLQSIAFRACRLVVDTGLHAKRWTRQQAIEWFARTNGSGLDEVTSEVDRYCAWPGQACGYKVGHSEINRLRKKAQQALGNKFDFRKFNDAVVKGGDVPMVVLARNIDAFIAKG</sequence>
<dbReference type="EMBL" id="BLJN01000003">
    <property type="protein sequence ID" value="GFE80894.1"/>
    <property type="molecule type" value="Genomic_DNA"/>
</dbReference>
<dbReference type="AlphaFoldDB" id="A0A829YBX4"/>
<gene>
    <name evidence="1" type="ORF">GCM10011487_28940</name>
</gene>
<dbReference type="InterPro" id="IPR010281">
    <property type="entry name" value="DUF885"/>
</dbReference>
<keyword evidence="2" id="KW-1185">Reference proteome</keyword>
<dbReference type="PANTHER" id="PTHR33361">
    <property type="entry name" value="GLR0591 PROTEIN"/>
    <property type="match status" value="1"/>
</dbReference>
<protein>
    <submittedName>
        <fullName evidence="1">Tat pathway signal protein</fullName>
    </submittedName>
</protein>
<comment type="caution">
    <text evidence="1">The sequence shown here is derived from an EMBL/GenBank/DDBJ whole genome shotgun (WGS) entry which is preliminary data.</text>
</comment>
<reference evidence="2" key="1">
    <citation type="submission" date="2020-01" db="EMBL/GenBank/DDBJ databases">
        <title>'Steroidobacter agaridevorans' sp. nov., agar-degrading bacteria isolated from rhizosphere soils.</title>
        <authorList>
            <person name="Ikenaga M."/>
            <person name="Kataoka M."/>
            <person name="Murouchi A."/>
            <person name="Katsuragi S."/>
            <person name="Sakai M."/>
        </authorList>
    </citation>
    <scope>NUCLEOTIDE SEQUENCE [LARGE SCALE GENOMIC DNA]</scope>
    <source>
        <strain evidence="2">YU21-B</strain>
    </source>
</reference>
<dbReference type="Pfam" id="PF05960">
    <property type="entry name" value="DUF885"/>
    <property type="match status" value="1"/>
</dbReference>